<reference evidence="2 3" key="1">
    <citation type="submission" date="2016-02" db="EMBL/GenBank/DDBJ databases">
        <title>Genome analysis of coral dinoflagellate symbionts highlights evolutionary adaptations to a symbiotic lifestyle.</title>
        <authorList>
            <person name="Aranda M."/>
            <person name="Li Y."/>
            <person name="Liew Y.J."/>
            <person name="Baumgarten S."/>
            <person name="Simakov O."/>
            <person name="Wilson M."/>
            <person name="Piel J."/>
            <person name="Ashoor H."/>
            <person name="Bougouffa S."/>
            <person name="Bajic V.B."/>
            <person name="Ryu T."/>
            <person name="Ravasi T."/>
            <person name="Bayer T."/>
            <person name="Micklem G."/>
            <person name="Kim H."/>
            <person name="Bhak J."/>
            <person name="Lajeunesse T.C."/>
            <person name="Voolstra C.R."/>
        </authorList>
    </citation>
    <scope>NUCLEOTIDE SEQUENCE [LARGE SCALE GENOMIC DNA]</scope>
    <source>
        <strain evidence="2 3">CCMP2467</strain>
    </source>
</reference>
<protein>
    <submittedName>
        <fullName evidence="2">Uncharacterized protein</fullName>
    </submittedName>
</protein>
<comment type="caution">
    <text evidence="2">The sequence shown here is derived from an EMBL/GenBank/DDBJ whole genome shotgun (WGS) entry which is preliminary data.</text>
</comment>
<proteinExistence type="predicted"/>
<name>A0A1Q9BST9_SYMMI</name>
<gene>
    <name evidence="2" type="ORF">AK812_SmicGene46896</name>
</gene>
<evidence type="ECO:0000313" key="2">
    <source>
        <dbReference type="EMBL" id="OLP73761.1"/>
    </source>
</evidence>
<dbReference type="EMBL" id="LSRX01004822">
    <property type="protein sequence ID" value="OLP73761.1"/>
    <property type="molecule type" value="Genomic_DNA"/>
</dbReference>
<feature type="region of interest" description="Disordered" evidence="1">
    <location>
        <begin position="87"/>
        <end position="111"/>
    </location>
</feature>
<evidence type="ECO:0000256" key="1">
    <source>
        <dbReference type="SAM" id="MobiDB-lite"/>
    </source>
</evidence>
<dbReference type="OrthoDB" id="429641at2759"/>
<keyword evidence="3" id="KW-1185">Reference proteome</keyword>
<evidence type="ECO:0000313" key="3">
    <source>
        <dbReference type="Proteomes" id="UP000186817"/>
    </source>
</evidence>
<accession>A0A1Q9BST9</accession>
<sequence length="111" mass="11882">MNLASSNLLEIQSYEHKLKANGLNDQLIRALVHSMNAQAELLRDARGKLEAGIAAGWENDDLAPLLYRMNHSNDTYKAAAKHVKVHAATPKVPKAKSGAGPKAAATKGGKK</sequence>
<organism evidence="2 3">
    <name type="scientific">Symbiodinium microadriaticum</name>
    <name type="common">Dinoflagellate</name>
    <name type="synonym">Zooxanthella microadriatica</name>
    <dbReference type="NCBI Taxonomy" id="2951"/>
    <lineage>
        <taxon>Eukaryota</taxon>
        <taxon>Sar</taxon>
        <taxon>Alveolata</taxon>
        <taxon>Dinophyceae</taxon>
        <taxon>Suessiales</taxon>
        <taxon>Symbiodiniaceae</taxon>
        <taxon>Symbiodinium</taxon>
    </lineage>
</organism>
<dbReference type="AlphaFoldDB" id="A0A1Q9BST9"/>
<dbReference type="Proteomes" id="UP000186817">
    <property type="component" value="Unassembled WGS sequence"/>
</dbReference>